<evidence type="ECO:0000313" key="3">
    <source>
        <dbReference type="Proteomes" id="UP000010305"/>
    </source>
</evidence>
<dbReference type="GO" id="GO:0042840">
    <property type="term" value="P:D-glucuronate catabolic process"/>
    <property type="evidence" value="ECO:0007669"/>
    <property type="project" value="TreeGrafter"/>
</dbReference>
<accession>J5KEL9</accession>
<dbReference type="HOGENOM" id="CLU_061982_0_0_6"/>
<keyword evidence="2" id="KW-0012">Acyltransferase</keyword>
<dbReference type="GO" id="GO:0019698">
    <property type="term" value="P:D-galacturonate catabolic process"/>
    <property type="evidence" value="ECO:0007669"/>
    <property type="project" value="TreeGrafter"/>
</dbReference>
<dbReference type="Pfam" id="PF01553">
    <property type="entry name" value="Acyltransferase"/>
    <property type="match status" value="1"/>
</dbReference>
<dbReference type="InterPro" id="IPR002123">
    <property type="entry name" value="Plipid/glycerol_acylTrfase"/>
</dbReference>
<dbReference type="AlphaFoldDB" id="J5KEL9"/>
<evidence type="ECO:0000259" key="1">
    <source>
        <dbReference type="Pfam" id="PF01553"/>
    </source>
</evidence>
<dbReference type="Proteomes" id="UP000010305">
    <property type="component" value="Unassembled WGS sequence"/>
</dbReference>
<dbReference type="STRING" id="1123866.NT01SARS_0390"/>
<dbReference type="PANTHER" id="PTHR30068:SF3">
    <property type="entry name" value="PHOSPHOLIPID_GLYCEROL ACYLTRANSFERASE DOMAIN-CONTAINING PROTEIN"/>
    <property type="match status" value="1"/>
</dbReference>
<dbReference type="GO" id="GO:0016746">
    <property type="term" value="F:acyltransferase activity"/>
    <property type="evidence" value="ECO:0007669"/>
    <property type="project" value="UniProtKB-KW"/>
</dbReference>
<dbReference type="SUPFAM" id="SSF69593">
    <property type="entry name" value="Glycerol-3-phosphate (1)-acyltransferase"/>
    <property type="match status" value="1"/>
</dbReference>
<proteinExistence type="predicted"/>
<gene>
    <name evidence="2" type="ORF">NT01SARS_0390</name>
</gene>
<reference evidence="2 3" key="1">
    <citation type="journal article" date="2012" name="ISME J.">
        <title>Genomic insights to SAR86, an abundant and uncultivated marine bacterial lineage.</title>
        <authorList>
            <person name="Dupont C.L."/>
            <person name="Rusch D.B."/>
            <person name="Yooseph S."/>
            <person name="Lombardo M.J."/>
            <person name="Richter R.A."/>
            <person name="Valas R."/>
            <person name="Novotny M."/>
            <person name="Yee-Greenbaum J."/>
            <person name="Selengut J.D."/>
            <person name="Haft D.H."/>
            <person name="Halpern A.L."/>
            <person name="Lasken R.S."/>
            <person name="Nealson K."/>
            <person name="Friedman R."/>
            <person name="Venter J.C."/>
        </authorList>
    </citation>
    <scope>NUCLEOTIDE SEQUENCE [LARGE SCALE GENOMIC DNA]</scope>
</reference>
<feature type="domain" description="Phospholipid/glycerol acyltransferase" evidence="1">
    <location>
        <begin position="87"/>
        <end position="165"/>
    </location>
</feature>
<sequence>MNKFDSIRPYTDNEVNEVLVDLSNNRRFLKMLFANGEYSYLRLLPFSRKILGFILRNKVKSIHDVQSYQNFFESIVNSVVENSIKNFTVNGIENLNPNTGYLFVSNHRDITLDSALLNLTLHKNNLGTTNNAVGNNLLSEKWASDLMRLNKSFIIDRSDKSKREIYQSLNLASEFIWDSISNKNESVWIAQKQGRSKDGNDFTDPSVIKMIHLNARKKMSVDKYLNSLKVVPVSISYEKDPNDITKATELYLTDLNSEYIKDSKEDLKSISDGIRGHKGDVNLNIGEVMHFNNDSYDDCSVKITETIKQSYKNHATNYAAAILQGKNFAANEFTNEEIDDAITYLNKRMEQISGDVEPYFLQQYSNSVIS</sequence>
<dbReference type="PANTHER" id="PTHR30068">
    <property type="entry name" value="URONATE ISOMERASE"/>
    <property type="match status" value="1"/>
</dbReference>
<keyword evidence="2" id="KW-0808">Transferase</keyword>
<evidence type="ECO:0000313" key="2">
    <source>
        <dbReference type="EMBL" id="EJP71906.1"/>
    </source>
</evidence>
<dbReference type="EMBL" id="JH611156">
    <property type="protein sequence ID" value="EJP71906.1"/>
    <property type="molecule type" value="Genomic_DNA"/>
</dbReference>
<protein>
    <submittedName>
        <fullName evidence="2">Glycerol-3-phosphate O-acyltransferase</fullName>
    </submittedName>
</protein>
<name>J5KEL9_9GAMM</name>
<organism evidence="2 3">
    <name type="scientific">SAR86 cluster bacterium SAR86A</name>
    <dbReference type="NCBI Taxonomy" id="1123866"/>
    <lineage>
        <taxon>Bacteria</taxon>
        <taxon>Pseudomonadati</taxon>
        <taxon>Pseudomonadota</taxon>
        <taxon>Gammaproteobacteria</taxon>
        <taxon>SAR86 cluster</taxon>
    </lineage>
</organism>